<dbReference type="PaxDb" id="30732-ENSOMEP00000014560"/>
<accession>A0A3B3C9R9</accession>
<dbReference type="Proteomes" id="UP000261560">
    <property type="component" value="Unplaced"/>
</dbReference>
<sequence length="70" mass="7942">VYIINIIVVDSEGEKRRELTPLFSFRIYYNYAVDGICGLRWRQSVVQSRTTVMVGSGRLHALKQGCHSPG</sequence>
<evidence type="ECO:0000313" key="2">
    <source>
        <dbReference type="Proteomes" id="UP000261560"/>
    </source>
</evidence>
<reference evidence="1" key="2">
    <citation type="submission" date="2025-09" db="UniProtKB">
        <authorList>
            <consortium name="Ensembl"/>
        </authorList>
    </citation>
    <scope>IDENTIFICATION</scope>
</reference>
<dbReference type="AlphaFoldDB" id="A0A3B3C9R9"/>
<name>A0A3B3C9R9_ORYME</name>
<organism evidence="1 2">
    <name type="scientific">Oryzias melastigma</name>
    <name type="common">Marine medaka</name>
    <dbReference type="NCBI Taxonomy" id="30732"/>
    <lineage>
        <taxon>Eukaryota</taxon>
        <taxon>Metazoa</taxon>
        <taxon>Chordata</taxon>
        <taxon>Craniata</taxon>
        <taxon>Vertebrata</taxon>
        <taxon>Euteleostomi</taxon>
        <taxon>Actinopterygii</taxon>
        <taxon>Neopterygii</taxon>
        <taxon>Teleostei</taxon>
        <taxon>Neoteleostei</taxon>
        <taxon>Acanthomorphata</taxon>
        <taxon>Ovalentaria</taxon>
        <taxon>Atherinomorphae</taxon>
        <taxon>Beloniformes</taxon>
        <taxon>Adrianichthyidae</taxon>
        <taxon>Oryziinae</taxon>
        <taxon>Oryzias</taxon>
    </lineage>
</organism>
<evidence type="ECO:0000313" key="1">
    <source>
        <dbReference type="Ensembl" id="ENSOMEP00000014560.1"/>
    </source>
</evidence>
<keyword evidence="2" id="KW-1185">Reference proteome</keyword>
<reference evidence="1" key="1">
    <citation type="submission" date="2025-08" db="UniProtKB">
        <authorList>
            <consortium name="Ensembl"/>
        </authorList>
    </citation>
    <scope>IDENTIFICATION</scope>
</reference>
<protein>
    <submittedName>
        <fullName evidence="1">Uncharacterized protein</fullName>
    </submittedName>
</protein>
<proteinExistence type="predicted"/>
<dbReference type="Ensembl" id="ENSOMET00000022599.1">
    <property type="protein sequence ID" value="ENSOMEP00000014560.1"/>
    <property type="gene ID" value="ENSOMEG00000016074.1"/>
</dbReference>